<evidence type="ECO:0000313" key="10">
    <source>
        <dbReference type="Proteomes" id="UP000054729"/>
    </source>
</evidence>
<evidence type="ECO:0000256" key="8">
    <source>
        <dbReference type="SAM" id="Phobius"/>
    </source>
</evidence>
<feature type="transmembrane region" description="Helical" evidence="8">
    <location>
        <begin position="100"/>
        <end position="121"/>
    </location>
</feature>
<dbReference type="GO" id="GO:0005886">
    <property type="term" value="C:plasma membrane"/>
    <property type="evidence" value="ECO:0007669"/>
    <property type="project" value="UniProtKB-SubCell"/>
</dbReference>
<dbReference type="NCBIfam" id="TIGR03426">
    <property type="entry name" value="shape_MreD"/>
    <property type="match status" value="1"/>
</dbReference>
<keyword evidence="7 8" id="KW-0472">Membrane</keyword>
<keyword evidence="5" id="KW-0133">Cell shape</keyword>
<evidence type="ECO:0000256" key="2">
    <source>
        <dbReference type="ARBA" id="ARBA00007776"/>
    </source>
</evidence>
<dbReference type="InterPro" id="IPR007227">
    <property type="entry name" value="Cell_shape_determining_MreD"/>
</dbReference>
<dbReference type="AlphaFoldDB" id="A0A0W1ANG4"/>
<evidence type="ECO:0000256" key="4">
    <source>
        <dbReference type="ARBA" id="ARBA00022692"/>
    </source>
</evidence>
<reference evidence="9 10" key="1">
    <citation type="submission" date="2015-11" db="EMBL/GenBank/DDBJ databases">
        <title>Genomic analysis of 38 Legionella species identifies large and diverse effector repertoires.</title>
        <authorList>
            <person name="Burstein D."/>
            <person name="Amaro F."/>
            <person name="Zusman T."/>
            <person name="Lifshitz Z."/>
            <person name="Cohen O."/>
            <person name="Gilbert J.A."/>
            <person name="Pupko T."/>
            <person name="Shuman H.A."/>
            <person name="Segal G."/>
        </authorList>
    </citation>
    <scope>NUCLEOTIDE SEQUENCE [LARGE SCALE GENOMIC DNA]</scope>
    <source>
        <strain evidence="9 10">ATCC 51914</strain>
    </source>
</reference>
<sequence>MIVPQVRLWIGFLAALALSILPMPELISGFRPPWVLLFVVYIEYFLPGNFKLISLVLVGLFLDVLLSSVIGEHSFALLLVTWIASSKSRRFQFFSMIQQICLIGFFCLLYQFCIVFIDSLLGLNYRVYMPFTSALMGMFIWPWIRILGDSSLFIRLIYR</sequence>
<dbReference type="PATRIC" id="fig|66969.6.peg.306"/>
<evidence type="ECO:0000256" key="5">
    <source>
        <dbReference type="ARBA" id="ARBA00022960"/>
    </source>
</evidence>
<dbReference type="OrthoDB" id="6647425at2"/>
<dbReference type="InterPro" id="IPR026034">
    <property type="entry name" value="MreD_proteobac"/>
</dbReference>
<feature type="transmembrane region" description="Helical" evidence="8">
    <location>
        <begin position="53"/>
        <end position="80"/>
    </location>
</feature>
<gene>
    <name evidence="9" type="primary">mreD</name>
    <name evidence="9" type="ORF">Lwal_0280</name>
</gene>
<organism evidence="9 10">
    <name type="scientific">Legionella waltersii</name>
    <dbReference type="NCBI Taxonomy" id="66969"/>
    <lineage>
        <taxon>Bacteria</taxon>
        <taxon>Pseudomonadati</taxon>
        <taxon>Pseudomonadota</taxon>
        <taxon>Gammaproteobacteria</taxon>
        <taxon>Legionellales</taxon>
        <taxon>Legionellaceae</taxon>
        <taxon>Legionella</taxon>
    </lineage>
</organism>
<name>A0A0W1ANG4_9GAMM</name>
<comment type="subcellular location">
    <subcellularLocation>
        <location evidence="1">Cell membrane</location>
        <topology evidence="1">Multi-pass membrane protein</topology>
    </subcellularLocation>
</comment>
<evidence type="ECO:0000313" key="9">
    <source>
        <dbReference type="EMBL" id="KTD82802.1"/>
    </source>
</evidence>
<comment type="caution">
    <text evidence="9">The sequence shown here is derived from an EMBL/GenBank/DDBJ whole genome shotgun (WGS) entry which is preliminary data.</text>
</comment>
<dbReference type="EMBL" id="LNZB01000006">
    <property type="protein sequence ID" value="KTD82802.1"/>
    <property type="molecule type" value="Genomic_DNA"/>
</dbReference>
<accession>A0A0W1ANG4</accession>
<evidence type="ECO:0000256" key="6">
    <source>
        <dbReference type="ARBA" id="ARBA00022989"/>
    </source>
</evidence>
<feature type="transmembrane region" description="Helical" evidence="8">
    <location>
        <begin position="127"/>
        <end position="147"/>
    </location>
</feature>
<dbReference type="PANTHER" id="PTHR37484">
    <property type="entry name" value="ROD SHAPE-DETERMINING PROTEIN MRED"/>
    <property type="match status" value="1"/>
</dbReference>
<keyword evidence="10" id="KW-1185">Reference proteome</keyword>
<evidence type="ECO:0000256" key="3">
    <source>
        <dbReference type="ARBA" id="ARBA00022475"/>
    </source>
</evidence>
<dbReference type="Proteomes" id="UP000054729">
    <property type="component" value="Unassembled WGS sequence"/>
</dbReference>
<dbReference type="PANTHER" id="PTHR37484:SF1">
    <property type="entry name" value="ROD SHAPE-DETERMINING PROTEIN MRED"/>
    <property type="match status" value="1"/>
</dbReference>
<proteinExistence type="inferred from homology"/>
<keyword evidence="4 8" id="KW-0812">Transmembrane</keyword>
<evidence type="ECO:0000256" key="1">
    <source>
        <dbReference type="ARBA" id="ARBA00004651"/>
    </source>
</evidence>
<comment type="similarity">
    <text evidence="2">Belongs to the MreD family.</text>
</comment>
<protein>
    <submittedName>
        <fullName evidence="9">Rod shape-determining protein MreD</fullName>
    </submittedName>
</protein>
<dbReference type="STRING" id="66969.Lwal_0280"/>
<keyword evidence="3" id="KW-1003">Cell membrane</keyword>
<evidence type="ECO:0000256" key="7">
    <source>
        <dbReference type="ARBA" id="ARBA00023136"/>
    </source>
</evidence>
<dbReference type="RefSeq" id="WP_058479143.1">
    <property type="nucleotide sequence ID" value="NZ_CAAAIQ010000003.1"/>
</dbReference>
<dbReference type="GO" id="GO:0008360">
    <property type="term" value="P:regulation of cell shape"/>
    <property type="evidence" value="ECO:0007669"/>
    <property type="project" value="UniProtKB-KW"/>
</dbReference>
<keyword evidence="6 8" id="KW-1133">Transmembrane helix</keyword>
<dbReference type="Pfam" id="PF04093">
    <property type="entry name" value="MreD"/>
    <property type="match status" value="1"/>
</dbReference>